<comment type="caution">
    <text evidence="5">The sequence shown here is derived from an EMBL/GenBank/DDBJ whole genome shotgun (WGS) entry which is preliminary data.</text>
</comment>
<evidence type="ECO:0000256" key="2">
    <source>
        <dbReference type="SAM" id="Phobius"/>
    </source>
</evidence>
<accession>A0A1X2EFA5</accession>
<feature type="transmembrane region" description="Helical" evidence="2">
    <location>
        <begin position="21"/>
        <end position="41"/>
    </location>
</feature>
<sequence>MLDTISRRIVGAVRAGHRQKTWVSGIALGLTLVVAVGYLLIGALRVNPFVSTYKLRVQLADSGGLLANQDVAVRGVPVGSIQDLVLTPQGVDALVEVKSKVKIPVGTPVRVSGLSPAGEQYIDFEPKTTDGPYLANGDVIAREDTQTPVPLSDMLAHTDGALAQVDIDKLEIIKHELSLSKDGPQKLTDIIDGGTFLLSTLNGVLPETVSVLKSSRVTLELLADKNAGLQVAADNLHNVLTGVNKMDGGYRTFVDQGPGMLSRVDGIFDDNSDTMVGLLENLATTAQILYLRVPALNALFPDYRGSTLEALGSMMHDQGLWTTVDLYPTYACEYGTPRRPGSAADYPEPFLYAGYCPDTDPEVLIRGAKNAPRPAGDDTAGAPHGADLSATSDPTPQGRYSIPTPYGGPTLPIEPPR</sequence>
<evidence type="ECO:0000259" key="4">
    <source>
        <dbReference type="Pfam" id="PF11887"/>
    </source>
</evidence>
<dbReference type="InterPro" id="IPR003399">
    <property type="entry name" value="Mce/MlaD"/>
</dbReference>
<dbReference type="InterPro" id="IPR024516">
    <property type="entry name" value="Mce_C"/>
</dbReference>
<protein>
    <submittedName>
        <fullName evidence="5">Mammalian cell entry protein</fullName>
    </submittedName>
</protein>
<feature type="domain" description="Mce/MlaD" evidence="3">
    <location>
        <begin position="52"/>
        <end position="126"/>
    </location>
</feature>
<feature type="domain" description="Mammalian cell entry C-terminal" evidence="4">
    <location>
        <begin position="134"/>
        <end position="305"/>
    </location>
</feature>
<dbReference type="PANTHER" id="PTHR33371">
    <property type="entry name" value="INTERMEMBRANE PHOSPHOLIPID TRANSPORT SYSTEM BINDING PROTEIN MLAD-RELATED"/>
    <property type="match status" value="1"/>
</dbReference>
<keyword evidence="2" id="KW-0472">Membrane</keyword>
<dbReference type="RefSeq" id="WP_085111104.1">
    <property type="nucleotide sequence ID" value="NZ_JACKSN010000072.1"/>
</dbReference>
<dbReference type="PANTHER" id="PTHR33371:SF16">
    <property type="entry name" value="MCE-FAMILY PROTEIN MCE3F"/>
    <property type="match status" value="1"/>
</dbReference>
<reference evidence="5 6" key="1">
    <citation type="submission" date="2016-01" db="EMBL/GenBank/DDBJ databases">
        <title>The new phylogeny of the genus Mycobacterium.</title>
        <authorList>
            <person name="Tarcisio F."/>
            <person name="Conor M."/>
            <person name="Antonella G."/>
            <person name="Elisabetta G."/>
            <person name="Giulia F.S."/>
            <person name="Sara T."/>
            <person name="Anna F."/>
            <person name="Clotilde B."/>
            <person name="Roberto B."/>
            <person name="Veronica D.S."/>
            <person name="Fabio R."/>
            <person name="Monica P."/>
            <person name="Olivier J."/>
            <person name="Enrico T."/>
            <person name="Nicola S."/>
        </authorList>
    </citation>
    <scope>NUCLEOTIDE SEQUENCE [LARGE SCALE GENOMIC DNA]</scope>
    <source>
        <strain evidence="5 6">DSM 44153</strain>
    </source>
</reference>
<dbReference type="Pfam" id="PF11887">
    <property type="entry name" value="Mce4_CUP1"/>
    <property type="match status" value="1"/>
</dbReference>
<keyword evidence="6" id="KW-1185">Reference proteome</keyword>
<dbReference type="EMBL" id="LQPZ01000044">
    <property type="protein sequence ID" value="ORX00073.1"/>
    <property type="molecule type" value="Genomic_DNA"/>
</dbReference>
<dbReference type="GO" id="GO:0005576">
    <property type="term" value="C:extracellular region"/>
    <property type="evidence" value="ECO:0007669"/>
    <property type="project" value="TreeGrafter"/>
</dbReference>
<name>A0A1X2EFA5_9MYCO</name>
<organism evidence="5 6">
    <name type="scientific">Mycolicibacillus trivialis</name>
    <dbReference type="NCBI Taxonomy" id="1798"/>
    <lineage>
        <taxon>Bacteria</taxon>
        <taxon>Bacillati</taxon>
        <taxon>Actinomycetota</taxon>
        <taxon>Actinomycetes</taxon>
        <taxon>Mycobacteriales</taxon>
        <taxon>Mycobacteriaceae</taxon>
        <taxon>Mycolicibacillus</taxon>
    </lineage>
</organism>
<proteinExistence type="predicted"/>
<dbReference type="STRING" id="1798.AWC30_15475"/>
<dbReference type="AlphaFoldDB" id="A0A1X2EFA5"/>
<evidence type="ECO:0000256" key="1">
    <source>
        <dbReference type="SAM" id="MobiDB-lite"/>
    </source>
</evidence>
<evidence type="ECO:0000259" key="3">
    <source>
        <dbReference type="Pfam" id="PF02470"/>
    </source>
</evidence>
<feature type="region of interest" description="Disordered" evidence="1">
    <location>
        <begin position="368"/>
        <end position="417"/>
    </location>
</feature>
<keyword evidence="2" id="KW-1133">Transmembrane helix</keyword>
<dbReference type="OrthoDB" id="3606263at2"/>
<dbReference type="Pfam" id="PF02470">
    <property type="entry name" value="MlaD"/>
    <property type="match status" value="1"/>
</dbReference>
<gene>
    <name evidence="5" type="ORF">AWC30_15475</name>
</gene>
<dbReference type="InterPro" id="IPR052336">
    <property type="entry name" value="MlaD_Phospholipid_Transporter"/>
</dbReference>
<keyword evidence="2" id="KW-0812">Transmembrane</keyword>
<evidence type="ECO:0000313" key="5">
    <source>
        <dbReference type="EMBL" id="ORX00073.1"/>
    </source>
</evidence>
<evidence type="ECO:0000313" key="6">
    <source>
        <dbReference type="Proteomes" id="UP000193090"/>
    </source>
</evidence>
<dbReference type="Proteomes" id="UP000193090">
    <property type="component" value="Unassembled WGS sequence"/>
</dbReference>